<comment type="caution">
    <text evidence="1">The sequence shown here is derived from an EMBL/GenBank/DDBJ whole genome shotgun (WGS) entry which is preliminary data.</text>
</comment>
<reference evidence="1 2" key="1">
    <citation type="journal article" date="2015" name="Genome Announc.">
        <title>Expanding the biotechnology potential of lactobacilli through comparative genomics of 213 strains and associated genera.</title>
        <authorList>
            <person name="Sun Z."/>
            <person name="Harris H.M."/>
            <person name="McCann A."/>
            <person name="Guo C."/>
            <person name="Argimon S."/>
            <person name="Zhang W."/>
            <person name="Yang X."/>
            <person name="Jeffery I.B."/>
            <person name="Cooney J.C."/>
            <person name="Kagawa T.F."/>
            <person name="Liu W."/>
            <person name="Song Y."/>
            <person name="Salvetti E."/>
            <person name="Wrobel A."/>
            <person name="Rasinkangas P."/>
            <person name="Parkhill J."/>
            <person name="Rea M.C."/>
            <person name="O'Sullivan O."/>
            <person name="Ritari J."/>
            <person name="Douillard F.P."/>
            <person name="Paul Ross R."/>
            <person name="Yang R."/>
            <person name="Briner A.E."/>
            <person name="Felis G.E."/>
            <person name="de Vos W.M."/>
            <person name="Barrangou R."/>
            <person name="Klaenhammer T.R."/>
            <person name="Caufield P.W."/>
            <person name="Cui Y."/>
            <person name="Zhang H."/>
            <person name="O'Toole P.W."/>
        </authorList>
    </citation>
    <scope>NUCLEOTIDE SEQUENCE [LARGE SCALE GENOMIC DNA]</scope>
    <source>
        <strain evidence="1 2">DSM 16761</strain>
    </source>
</reference>
<dbReference type="Proteomes" id="UP000051307">
    <property type="component" value="Unassembled WGS sequence"/>
</dbReference>
<evidence type="ECO:0000313" key="2">
    <source>
        <dbReference type="Proteomes" id="UP000051307"/>
    </source>
</evidence>
<sequence>MKYVKYGHGKWTKATMLILSGDGIFFYDFSHKKKVGINSDGEYIDERITAF</sequence>
<name>A0A0R1VMT3_9LACO</name>
<dbReference type="AlphaFoldDB" id="A0A0R1VMT3"/>
<proteinExistence type="predicted"/>
<evidence type="ECO:0000313" key="1">
    <source>
        <dbReference type="EMBL" id="KRM06719.1"/>
    </source>
</evidence>
<accession>A0A0R1VMT3</accession>
<dbReference type="RefSeq" id="WP_155831123.1">
    <property type="nucleotide sequence ID" value="NZ_AZFU01000004.1"/>
</dbReference>
<gene>
    <name evidence="1" type="ORF">FC59_GL001635</name>
</gene>
<dbReference type="EMBL" id="AZFU01000004">
    <property type="protein sequence ID" value="KRM06719.1"/>
    <property type="molecule type" value="Genomic_DNA"/>
</dbReference>
<protein>
    <submittedName>
        <fullName evidence="1">Uncharacterized protein</fullName>
    </submittedName>
</protein>
<organism evidence="1 2">
    <name type="scientific">Lactobacillus kitasatonis DSM 16761 = JCM 1039</name>
    <dbReference type="NCBI Taxonomy" id="1423767"/>
    <lineage>
        <taxon>Bacteria</taxon>
        <taxon>Bacillati</taxon>
        <taxon>Bacillota</taxon>
        <taxon>Bacilli</taxon>
        <taxon>Lactobacillales</taxon>
        <taxon>Lactobacillaceae</taxon>
        <taxon>Lactobacillus</taxon>
    </lineage>
</organism>